<sequence length="204" mass="22444">MAQIPKSIQNLIEAFERLPGIGPKTAQRLTFYLLHAPKEEAQALASAALDLKEKTVLCSICFNIGEKDPCNICADSSRDPSVIMVVENPLDVLALEKANYKGLYHVLHGVISPLENIGPDELHIRELLPRLKGPSTSSGQVVKEIILATNPTMEGEATAMYIQRLISPLRIKVTRIARGLPVGSDLEYADETTLSRALEGRREY</sequence>
<evidence type="ECO:0000313" key="10">
    <source>
        <dbReference type="Proteomes" id="UP000177042"/>
    </source>
</evidence>
<dbReference type="SMART" id="SM00493">
    <property type="entry name" value="TOPRIM"/>
    <property type="match status" value="1"/>
</dbReference>
<dbReference type="Pfam" id="PF02132">
    <property type="entry name" value="RecR_ZnF"/>
    <property type="match status" value="1"/>
</dbReference>
<organism evidence="9 10">
    <name type="scientific">Candidatus Daviesbacteria bacterium RIFCSPHIGHO2_02_FULL_39_12</name>
    <dbReference type="NCBI Taxonomy" id="1797770"/>
    <lineage>
        <taxon>Bacteria</taxon>
        <taxon>Candidatus Daviesiibacteriota</taxon>
    </lineage>
</organism>
<keyword evidence="1 7" id="KW-0479">Metal-binding</keyword>
<protein>
    <recommendedName>
        <fullName evidence="7">Recombination protein RecR</fullName>
    </recommendedName>
</protein>
<dbReference type="PROSITE" id="PS50880">
    <property type="entry name" value="TOPRIM"/>
    <property type="match status" value="1"/>
</dbReference>
<feature type="zinc finger region" description="C4-type" evidence="7">
    <location>
        <begin position="58"/>
        <end position="73"/>
    </location>
</feature>
<feature type="domain" description="Toprim" evidence="8">
    <location>
        <begin position="81"/>
        <end position="181"/>
    </location>
</feature>
<evidence type="ECO:0000256" key="1">
    <source>
        <dbReference type="ARBA" id="ARBA00022723"/>
    </source>
</evidence>
<dbReference type="Pfam" id="PF21175">
    <property type="entry name" value="RecR_C"/>
    <property type="match status" value="1"/>
</dbReference>
<dbReference type="Gene3D" id="1.10.8.420">
    <property type="entry name" value="RecR Domain 1"/>
    <property type="match status" value="1"/>
</dbReference>
<dbReference type="InterPro" id="IPR006171">
    <property type="entry name" value="TOPRIM_dom"/>
</dbReference>
<evidence type="ECO:0000256" key="6">
    <source>
        <dbReference type="ARBA" id="ARBA00023204"/>
    </source>
</evidence>
<dbReference type="Gene3D" id="3.30.60.80">
    <property type="match status" value="1"/>
</dbReference>
<comment type="caution">
    <text evidence="9">The sequence shown here is derived from an EMBL/GenBank/DDBJ whole genome shotgun (WGS) entry which is preliminary data.</text>
</comment>
<keyword evidence="2 7" id="KW-0227">DNA damage</keyword>
<keyword evidence="6 7" id="KW-0234">DNA repair</keyword>
<dbReference type="PANTHER" id="PTHR30446">
    <property type="entry name" value="RECOMBINATION PROTEIN RECR"/>
    <property type="match status" value="1"/>
</dbReference>
<comment type="function">
    <text evidence="7">May play a role in DNA repair. It seems to be involved in an RecBC-independent recombinational process of DNA repair. It may act with RecF and RecO.</text>
</comment>
<keyword evidence="5 7" id="KW-0233">DNA recombination</keyword>
<dbReference type="GO" id="GO:0006310">
    <property type="term" value="P:DNA recombination"/>
    <property type="evidence" value="ECO:0007669"/>
    <property type="project" value="UniProtKB-UniRule"/>
</dbReference>
<dbReference type="PANTHER" id="PTHR30446:SF0">
    <property type="entry name" value="RECOMBINATION PROTEIN RECR"/>
    <property type="match status" value="1"/>
</dbReference>
<dbReference type="GO" id="GO:0008270">
    <property type="term" value="F:zinc ion binding"/>
    <property type="evidence" value="ECO:0007669"/>
    <property type="project" value="UniProtKB-KW"/>
</dbReference>
<name>A0A1F5JDP2_9BACT</name>
<dbReference type="NCBIfam" id="TIGR00615">
    <property type="entry name" value="recR"/>
    <property type="match status" value="1"/>
</dbReference>
<dbReference type="SUPFAM" id="SSF111304">
    <property type="entry name" value="Recombination protein RecR"/>
    <property type="match status" value="1"/>
</dbReference>
<dbReference type="Pfam" id="PF21176">
    <property type="entry name" value="RecR_HhH"/>
    <property type="match status" value="1"/>
</dbReference>
<evidence type="ECO:0000256" key="3">
    <source>
        <dbReference type="ARBA" id="ARBA00022771"/>
    </source>
</evidence>
<keyword evidence="4 7" id="KW-0862">Zinc</keyword>
<dbReference type="GO" id="GO:0006281">
    <property type="term" value="P:DNA repair"/>
    <property type="evidence" value="ECO:0007669"/>
    <property type="project" value="UniProtKB-UniRule"/>
</dbReference>
<dbReference type="HAMAP" id="MF_00017">
    <property type="entry name" value="RecR"/>
    <property type="match status" value="1"/>
</dbReference>
<accession>A0A1F5JDP2</accession>
<evidence type="ECO:0000256" key="5">
    <source>
        <dbReference type="ARBA" id="ARBA00023172"/>
    </source>
</evidence>
<dbReference type="InterPro" id="IPR015967">
    <property type="entry name" value="Rcmb_RecR_Znf"/>
</dbReference>
<evidence type="ECO:0000259" key="8">
    <source>
        <dbReference type="PROSITE" id="PS50880"/>
    </source>
</evidence>
<dbReference type="AlphaFoldDB" id="A0A1F5JDP2"/>
<evidence type="ECO:0000256" key="4">
    <source>
        <dbReference type="ARBA" id="ARBA00022833"/>
    </source>
</evidence>
<gene>
    <name evidence="7" type="primary">recR</name>
    <name evidence="9" type="ORF">A3C26_03270</name>
</gene>
<dbReference type="InterPro" id="IPR000093">
    <property type="entry name" value="DNA_Rcmb_RecR"/>
</dbReference>
<dbReference type="EMBL" id="MFCX01000003">
    <property type="protein sequence ID" value="OGE26785.1"/>
    <property type="molecule type" value="Genomic_DNA"/>
</dbReference>
<evidence type="ECO:0000313" key="9">
    <source>
        <dbReference type="EMBL" id="OGE26785.1"/>
    </source>
</evidence>
<dbReference type="GO" id="GO:0003677">
    <property type="term" value="F:DNA binding"/>
    <property type="evidence" value="ECO:0007669"/>
    <property type="project" value="UniProtKB-UniRule"/>
</dbReference>
<comment type="similarity">
    <text evidence="7">Belongs to the RecR family.</text>
</comment>
<reference evidence="9 10" key="1">
    <citation type="journal article" date="2016" name="Nat. Commun.">
        <title>Thousands of microbial genomes shed light on interconnected biogeochemical processes in an aquifer system.</title>
        <authorList>
            <person name="Anantharaman K."/>
            <person name="Brown C.T."/>
            <person name="Hug L.A."/>
            <person name="Sharon I."/>
            <person name="Castelle C.J."/>
            <person name="Probst A.J."/>
            <person name="Thomas B.C."/>
            <person name="Singh A."/>
            <person name="Wilkins M.J."/>
            <person name="Karaoz U."/>
            <person name="Brodie E.L."/>
            <person name="Williams K.H."/>
            <person name="Hubbard S.S."/>
            <person name="Banfield J.F."/>
        </authorList>
    </citation>
    <scope>NUCLEOTIDE SEQUENCE [LARGE SCALE GENOMIC DNA]</scope>
</reference>
<dbReference type="CDD" id="cd01025">
    <property type="entry name" value="TOPRIM_recR"/>
    <property type="match status" value="1"/>
</dbReference>
<dbReference type="Gene3D" id="3.40.1360.10">
    <property type="match status" value="1"/>
</dbReference>
<proteinExistence type="inferred from homology"/>
<keyword evidence="3 7" id="KW-0863">Zinc-finger</keyword>
<evidence type="ECO:0000256" key="2">
    <source>
        <dbReference type="ARBA" id="ARBA00022763"/>
    </source>
</evidence>
<dbReference type="InterPro" id="IPR023627">
    <property type="entry name" value="Rcmb_RecR"/>
</dbReference>
<dbReference type="Proteomes" id="UP000177042">
    <property type="component" value="Unassembled WGS sequence"/>
</dbReference>
<dbReference type="InterPro" id="IPR034137">
    <property type="entry name" value="TOPRIM_RecR"/>
</dbReference>
<evidence type="ECO:0000256" key="7">
    <source>
        <dbReference type="HAMAP-Rule" id="MF_00017"/>
    </source>
</evidence>
<dbReference type="Pfam" id="PF13662">
    <property type="entry name" value="Toprim_4"/>
    <property type="match status" value="1"/>
</dbReference>
<dbReference type="Gene3D" id="6.10.250.240">
    <property type="match status" value="1"/>
</dbReference>